<dbReference type="AlphaFoldDB" id="A0A5N1J2K3"/>
<dbReference type="Gene3D" id="2.180.10.10">
    <property type="entry name" value="RHS repeat-associated core"/>
    <property type="match status" value="1"/>
</dbReference>
<organism evidence="1 2">
    <name type="scientific">Adhaeribacter soli</name>
    <dbReference type="NCBI Taxonomy" id="2607655"/>
    <lineage>
        <taxon>Bacteria</taxon>
        <taxon>Pseudomonadati</taxon>
        <taxon>Bacteroidota</taxon>
        <taxon>Cytophagia</taxon>
        <taxon>Cytophagales</taxon>
        <taxon>Hymenobacteraceae</taxon>
        <taxon>Adhaeribacter</taxon>
    </lineage>
</organism>
<protein>
    <recommendedName>
        <fullName evidence="3">RHS repeat protein</fullName>
    </recommendedName>
</protein>
<reference evidence="1 2" key="1">
    <citation type="submission" date="2019-09" db="EMBL/GenBank/DDBJ databases">
        <title>Genome sequence of Adhaeribacter sp. M2.</title>
        <authorList>
            <person name="Srinivasan S."/>
        </authorList>
    </citation>
    <scope>NUCLEOTIDE SEQUENCE [LARGE SCALE GENOMIC DNA]</scope>
    <source>
        <strain evidence="1 2">M2</strain>
    </source>
</reference>
<comment type="caution">
    <text evidence="1">The sequence shown here is derived from an EMBL/GenBank/DDBJ whole genome shotgun (WGS) entry which is preliminary data.</text>
</comment>
<dbReference type="Proteomes" id="UP000326570">
    <property type="component" value="Unassembled WGS sequence"/>
</dbReference>
<name>A0A5N1J2K3_9BACT</name>
<evidence type="ECO:0008006" key="3">
    <source>
        <dbReference type="Google" id="ProtNLM"/>
    </source>
</evidence>
<accession>A0A5N1J2K3</accession>
<sequence length="261" mass="29588">MKVWKNKALVLGLSGLFLVSCKEEKIDRQDDPQQEMVPVEVKKTVSGSSFVTSSKYHYDAAGNLYRADFFTDNTPQGYALYFYYPTGKLKQRKVYNSSGQFTEQDVYILNNADQHEKYLHSYVNASGTDTLHHYQKYEYTTDGKIARAIDFSPKHQETGSGVYEFQAGNLVKLKLHDGEGNSTYTHEYTYDGRKSPFASTNLTIIALPGNVTGEVAKDLNQQVVLANSSQITYNPQGYPTKITRTDKNGIRKTETYSYRPK</sequence>
<evidence type="ECO:0000313" key="2">
    <source>
        <dbReference type="Proteomes" id="UP000326570"/>
    </source>
</evidence>
<proteinExistence type="predicted"/>
<gene>
    <name evidence="1" type="ORF">F0P94_06085</name>
</gene>
<dbReference type="RefSeq" id="WP_150902920.1">
    <property type="nucleotide sequence ID" value="NZ_VTWT01000002.1"/>
</dbReference>
<dbReference type="EMBL" id="VTWT01000002">
    <property type="protein sequence ID" value="KAA9340993.1"/>
    <property type="molecule type" value="Genomic_DNA"/>
</dbReference>
<dbReference type="PROSITE" id="PS51257">
    <property type="entry name" value="PROKAR_LIPOPROTEIN"/>
    <property type="match status" value="1"/>
</dbReference>
<keyword evidence="2" id="KW-1185">Reference proteome</keyword>
<evidence type="ECO:0000313" key="1">
    <source>
        <dbReference type="EMBL" id="KAA9340993.1"/>
    </source>
</evidence>